<feature type="transmembrane region" description="Helical" evidence="6">
    <location>
        <begin position="86"/>
        <end position="104"/>
    </location>
</feature>
<feature type="transmembrane region" description="Helical" evidence="6">
    <location>
        <begin position="56"/>
        <end position="74"/>
    </location>
</feature>
<feature type="transmembrane region" description="Helical" evidence="6">
    <location>
        <begin position="361"/>
        <end position="379"/>
    </location>
</feature>
<accession>A0A1C4UGH1</accession>
<evidence type="ECO:0000256" key="5">
    <source>
        <dbReference type="SAM" id="MobiDB-lite"/>
    </source>
</evidence>
<keyword evidence="2 6" id="KW-0812">Transmembrane</keyword>
<evidence type="ECO:0000256" key="3">
    <source>
        <dbReference type="ARBA" id="ARBA00022989"/>
    </source>
</evidence>
<proteinExistence type="predicted"/>
<dbReference type="Proteomes" id="UP000198243">
    <property type="component" value="Chromosome I"/>
</dbReference>
<comment type="subcellular location">
    <subcellularLocation>
        <location evidence="1">Membrane</location>
        <topology evidence="1">Multi-pass membrane protein</topology>
    </subcellularLocation>
</comment>
<dbReference type="InterPro" id="IPR051533">
    <property type="entry name" value="WaaL-like"/>
</dbReference>
<evidence type="ECO:0000256" key="6">
    <source>
        <dbReference type="SAM" id="Phobius"/>
    </source>
</evidence>
<evidence type="ECO:0000256" key="1">
    <source>
        <dbReference type="ARBA" id="ARBA00004141"/>
    </source>
</evidence>
<name>A0A1C4UGH1_9ACTN</name>
<protein>
    <submittedName>
        <fullName evidence="8">O-antigen ligase</fullName>
    </submittedName>
</protein>
<evidence type="ECO:0000313" key="8">
    <source>
        <dbReference type="EMBL" id="SCE70796.1"/>
    </source>
</evidence>
<feature type="transmembrane region" description="Helical" evidence="6">
    <location>
        <begin position="334"/>
        <end position="354"/>
    </location>
</feature>
<sequence length="472" mass="50981">MMTRGDTWSPVIGSAVRASRTTESGVMSKQRGGIWSTAIRAAVIVFLLNFDQFPRTVGRAFLITGAVLAVLVVLHDLFRPASRARVVVFWVLLMFGVLALPGILRRPETEYGQQKFFLLLTLTLLATISVAIIRGRRDVEMFAAIFLGCGVVLALAALVGEPQGDRSGGFGSNPIWLARAIGGAMVALAWLYFRSRLSGWWAAGIGLLLILGLFATGSRGPLVATAAAVLTLVLAGLRQKGRRRRREWVGVGLMSSVVAAVWALPSLLPPRMYALIVDPSEELFDSARADMRQRTLSVIAENPGGVGYGNWNSHTWMIEHTYPHNLWLELTAEGGWLVGGLFMLAVAVVAIGLWRSAGTDPVAGFVLATLTFNVLAVSTSGDINASRPLFCSLALGLLVLIGATRDEGAGRHRMLGDAYRHGPPSWQGVDGRWRAPDRHLASTRRGVPPVSGRREPSRPRVGHGRAGECARR</sequence>
<dbReference type="PANTHER" id="PTHR37422:SF13">
    <property type="entry name" value="LIPOPOLYSACCHARIDE BIOSYNTHESIS PROTEIN PA4999-RELATED"/>
    <property type="match status" value="1"/>
</dbReference>
<dbReference type="Pfam" id="PF04932">
    <property type="entry name" value="Wzy_C"/>
    <property type="match status" value="1"/>
</dbReference>
<gene>
    <name evidence="8" type="ORF">GA0070607_0605</name>
</gene>
<evidence type="ECO:0000259" key="7">
    <source>
        <dbReference type="Pfam" id="PF04932"/>
    </source>
</evidence>
<dbReference type="PANTHER" id="PTHR37422">
    <property type="entry name" value="TEICHURONIC ACID BIOSYNTHESIS PROTEIN TUAE"/>
    <property type="match status" value="1"/>
</dbReference>
<keyword evidence="4 6" id="KW-0472">Membrane</keyword>
<dbReference type="EMBL" id="LT607412">
    <property type="protein sequence ID" value="SCE70796.1"/>
    <property type="molecule type" value="Genomic_DNA"/>
</dbReference>
<feature type="transmembrane region" description="Helical" evidence="6">
    <location>
        <begin position="141"/>
        <end position="160"/>
    </location>
</feature>
<feature type="region of interest" description="Disordered" evidence="5">
    <location>
        <begin position="437"/>
        <end position="472"/>
    </location>
</feature>
<feature type="domain" description="O-antigen ligase-related" evidence="7">
    <location>
        <begin position="207"/>
        <end position="342"/>
    </location>
</feature>
<evidence type="ECO:0000256" key="2">
    <source>
        <dbReference type="ARBA" id="ARBA00022692"/>
    </source>
</evidence>
<dbReference type="InterPro" id="IPR007016">
    <property type="entry name" value="O-antigen_ligase-rel_domated"/>
</dbReference>
<evidence type="ECO:0000256" key="4">
    <source>
        <dbReference type="ARBA" id="ARBA00023136"/>
    </source>
</evidence>
<feature type="transmembrane region" description="Helical" evidence="6">
    <location>
        <begin position="385"/>
        <end position="404"/>
    </location>
</feature>
<keyword evidence="3 6" id="KW-1133">Transmembrane helix</keyword>
<organism evidence="8 9">
    <name type="scientific">Micromonospora coriariae</name>
    <dbReference type="NCBI Taxonomy" id="285665"/>
    <lineage>
        <taxon>Bacteria</taxon>
        <taxon>Bacillati</taxon>
        <taxon>Actinomycetota</taxon>
        <taxon>Actinomycetes</taxon>
        <taxon>Micromonosporales</taxon>
        <taxon>Micromonosporaceae</taxon>
        <taxon>Micromonospora</taxon>
    </lineage>
</organism>
<feature type="transmembrane region" description="Helical" evidence="6">
    <location>
        <begin position="249"/>
        <end position="268"/>
    </location>
</feature>
<dbReference type="GO" id="GO:0016874">
    <property type="term" value="F:ligase activity"/>
    <property type="evidence" value="ECO:0007669"/>
    <property type="project" value="UniProtKB-KW"/>
</dbReference>
<dbReference type="AlphaFoldDB" id="A0A1C4UGH1"/>
<keyword evidence="9" id="KW-1185">Reference proteome</keyword>
<reference evidence="9" key="1">
    <citation type="submission" date="2016-06" db="EMBL/GenBank/DDBJ databases">
        <authorList>
            <person name="Varghese N."/>
            <person name="Submissions Spin"/>
        </authorList>
    </citation>
    <scope>NUCLEOTIDE SEQUENCE [LARGE SCALE GENOMIC DNA]</scope>
    <source>
        <strain evidence="9">DSM 44875</strain>
    </source>
</reference>
<feature type="transmembrane region" description="Helical" evidence="6">
    <location>
        <begin position="222"/>
        <end position="237"/>
    </location>
</feature>
<dbReference type="GO" id="GO:0016020">
    <property type="term" value="C:membrane"/>
    <property type="evidence" value="ECO:0007669"/>
    <property type="project" value="UniProtKB-SubCell"/>
</dbReference>
<keyword evidence="8" id="KW-0436">Ligase</keyword>
<feature type="transmembrane region" description="Helical" evidence="6">
    <location>
        <begin position="175"/>
        <end position="193"/>
    </location>
</feature>
<evidence type="ECO:0000313" key="9">
    <source>
        <dbReference type="Proteomes" id="UP000198243"/>
    </source>
</evidence>
<feature type="transmembrane region" description="Helical" evidence="6">
    <location>
        <begin position="116"/>
        <end position="134"/>
    </location>
</feature>
<feature type="transmembrane region" description="Helical" evidence="6">
    <location>
        <begin position="200"/>
        <end position="216"/>
    </location>
</feature>